<keyword evidence="3" id="KW-1185">Reference proteome</keyword>
<proteinExistence type="predicted"/>
<organism evidence="2 3">
    <name type="scientific">Babesia microti (strain RI)</name>
    <dbReference type="NCBI Taxonomy" id="1133968"/>
    <lineage>
        <taxon>Eukaryota</taxon>
        <taxon>Sar</taxon>
        <taxon>Alveolata</taxon>
        <taxon>Apicomplexa</taxon>
        <taxon>Aconoidasida</taxon>
        <taxon>Piroplasmida</taxon>
        <taxon>Babesiidae</taxon>
        <taxon>Babesia</taxon>
    </lineage>
</organism>
<evidence type="ECO:0000313" key="2">
    <source>
        <dbReference type="EMBL" id="SIO73920.1"/>
    </source>
</evidence>
<protein>
    <submittedName>
        <fullName evidence="2">BMN2 family</fullName>
    </submittedName>
</protein>
<dbReference type="RefSeq" id="XP_012650527.2">
    <property type="nucleotide sequence ID" value="XM_012795073.2"/>
</dbReference>
<keyword evidence="1" id="KW-0472">Membrane</keyword>
<dbReference type="KEGG" id="bmic:BmR1_04g09760"/>
<dbReference type="VEuPathDB" id="PiroplasmaDB:BmR1_04g09760"/>
<feature type="transmembrane region" description="Helical" evidence="1">
    <location>
        <begin position="6"/>
        <end position="31"/>
    </location>
</feature>
<dbReference type="GeneID" id="33043800"/>
<dbReference type="Proteomes" id="UP000002899">
    <property type="component" value="Chromosome IV"/>
</dbReference>
<keyword evidence="1" id="KW-1133">Transmembrane helix</keyword>
<dbReference type="AlphaFoldDB" id="A0A1N6LYG5"/>
<accession>A0A1N6LYG5</accession>
<reference evidence="2 3" key="2">
    <citation type="journal article" date="2013" name="PLoS ONE">
        <title>Whole genome mapping and re-organization of the nuclear and mitochondrial genomes of Babesia microti isolates.</title>
        <authorList>
            <person name="Cornillot E."/>
            <person name="Dassouli A."/>
            <person name="Garg A."/>
            <person name="Pachikara N."/>
            <person name="Randazzo S."/>
            <person name="Depoix D."/>
            <person name="Carcy B."/>
            <person name="Delbecq S."/>
            <person name="Frutos R."/>
            <person name="Silva J.C."/>
            <person name="Sutton R."/>
            <person name="Krause P.J."/>
            <person name="Mamoun C.B."/>
        </authorList>
    </citation>
    <scope>NUCLEOTIDE SEQUENCE [LARGE SCALE GENOMIC DNA]</scope>
    <source>
        <strain evidence="2 3">RI</strain>
    </source>
</reference>
<evidence type="ECO:0000256" key="1">
    <source>
        <dbReference type="SAM" id="Phobius"/>
    </source>
</evidence>
<reference evidence="2 3" key="1">
    <citation type="journal article" date="2012" name="Nucleic Acids Res.">
        <title>Sequencing of the smallest Apicomplexan genome from the human pathogen Babesia microti.</title>
        <authorList>
            <person name="Cornillot E."/>
            <person name="Hadj-Kaddour K."/>
            <person name="Dassouli A."/>
            <person name="Noel B."/>
            <person name="Ranwez V."/>
            <person name="Vacherie B."/>
            <person name="Augagneur Y."/>
            <person name="Bres V."/>
            <person name="Duclos A."/>
            <person name="Randazzo S."/>
            <person name="Carcy B."/>
            <person name="Debierre-Grockiego F."/>
            <person name="Delbecq S."/>
            <person name="Moubri-Menage K."/>
            <person name="Shams-Eldin H."/>
            <person name="Usmani-Brown S."/>
            <person name="Bringaud F."/>
            <person name="Wincker P."/>
            <person name="Vivares C.P."/>
            <person name="Schwarz R.T."/>
            <person name="Schetters T.P."/>
            <person name="Krause P.J."/>
            <person name="Gorenflot A."/>
            <person name="Berry V."/>
            <person name="Barbe V."/>
            <person name="Ben Mamoun C."/>
        </authorList>
    </citation>
    <scope>NUCLEOTIDE SEQUENCE [LARGE SCALE GENOMIC DNA]</scope>
    <source>
        <strain evidence="2 3">RI</strain>
    </source>
</reference>
<gene>
    <name evidence="2" type="ORF">BmR1_04g09760</name>
</gene>
<evidence type="ECO:0000313" key="3">
    <source>
        <dbReference type="Proteomes" id="UP000002899"/>
    </source>
</evidence>
<name>A0A1N6LYG5_BABMR</name>
<keyword evidence="1" id="KW-0812">Transmembrane</keyword>
<dbReference type="EMBL" id="LN871599">
    <property type="protein sequence ID" value="SIO73920.1"/>
    <property type="molecule type" value="Genomic_DNA"/>
</dbReference>
<sequence length="220" mass="26055">MAADIYIVMGWIMSIIINSMFTFYIGGIYCISDLEISEISQIESETTSIVQNDNVNNTDTSVKVMLYDSCTIDSRYKHFHFFIPQSVYDKLVYPHKFDTMRFREFNIVFSHDAFLPDECIYDILLYTYKDNYPLLIKVFTSRYTCFYALDSITNKWNNYHLKWNNATDKEFDRNGVICYSPYIKLRIIDDLNYILKDNYTNISNTSNTTPKNEILHITFI</sequence>
<reference evidence="2 3" key="3">
    <citation type="journal article" date="2016" name="Sci. Rep.">
        <title>Genome-wide diversity and gene expression profiling of Babesia microti isolates identify polymorphic genes that mediate host-pathogen interactions.</title>
        <authorList>
            <person name="Silva J.C."/>
            <person name="Cornillot E."/>
            <person name="McCracken C."/>
            <person name="Usmani-Brown S."/>
            <person name="Dwivedi A."/>
            <person name="Ifeonu O.O."/>
            <person name="Crabtree J."/>
            <person name="Gotia H.T."/>
            <person name="Virji A.Z."/>
            <person name="Reynes C."/>
            <person name="Colinge J."/>
            <person name="Kumar V."/>
            <person name="Lawres L."/>
            <person name="Pazzi J.E."/>
            <person name="Pablo J.V."/>
            <person name="Hung C."/>
            <person name="Brancato J."/>
            <person name="Kumari P."/>
            <person name="Orvis J."/>
            <person name="Tretina K."/>
            <person name="Chibucos M."/>
            <person name="Ott S."/>
            <person name="Sadzewicz L."/>
            <person name="Sengamalay N."/>
            <person name="Shetty A.C."/>
            <person name="Su Q."/>
            <person name="Tallon L."/>
            <person name="Fraser C.M."/>
            <person name="Frutos R."/>
            <person name="Molina D.M."/>
            <person name="Krause P.J."/>
            <person name="Ben Mamoun C."/>
        </authorList>
    </citation>
    <scope>NUCLEOTIDE SEQUENCE [LARGE SCALE GENOMIC DNA]</scope>
    <source>
        <strain evidence="2 3">RI</strain>
    </source>
</reference>